<keyword evidence="4" id="KW-1185">Reference proteome</keyword>
<organism evidence="3 4">
    <name type="scientific">Rubus argutus</name>
    <name type="common">Southern blackberry</name>
    <dbReference type="NCBI Taxonomy" id="59490"/>
    <lineage>
        <taxon>Eukaryota</taxon>
        <taxon>Viridiplantae</taxon>
        <taxon>Streptophyta</taxon>
        <taxon>Embryophyta</taxon>
        <taxon>Tracheophyta</taxon>
        <taxon>Spermatophyta</taxon>
        <taxon>Magnoliopsida</taxon>
        <taxon>eudicotyledons</taxon>
        <taxon>Gunneridae</taxon>
        <taxon>Pentapetalae</taxon>
        <taxon>rosids</taxon>
        <taxon>fabids</taxon>
        <taxon>Rosales</taxon>
        <taxon>Rosaceae</taxon>
        <taxon>Rosoideae</taxon>
        <taxon>Rosoideae incertae sedis</taxon>
        <taxon>Rubus</taxon>
    </lineage>
</organism>
<dbReference type="EMBL" id="JBEDUW010000006">
    <property type="protein sequence ID" value="KAK9922815.1"/>
    <property type="molecule type" value="Genomic_DNA"/>
</dbReference>
<dbReference type="InterPro" id="IPR036691">
    <property type="entry name" value="Endo/exonu/phosph_ase_sf"/>
</dbReference>
<name>A0AAW1WHU2_RUBAR</name>
<dbReference type="PANTHER" id="PTHR33710:SF71">
    <property type="entry name" value="ENDONUCLEASE_EXONUCLEASE_PHOSPHATASE DOMAIN-CONTAINING PROTEIN"/>
    <property type="match status" value="1"/>
</dbReference>
<dbReference type="GO" id="GO:0003824">
    <property type="term" value="F:catalytic activity"/>
    <property type="evidence" value="ECO:0007669"/>
    <property type="project" value="InterPro"/>
</dbReference>
<dbReference type="Pfam" id="PF03372">
    <property type="entry name" value="Exo_endo_phos"/>
    <property type="match status" value="1"/>
</dbReference>
<comment type="caution">
    <text evidence="3">The sequence shown here is derived from an EMBL/GenBank/DDBJ whole genome shotgun (WGS) entry which is preliminary data.</text>
</comment>
<feature type="transmembrane region" description="Helical" evidence="1">
    <location>
        <begin position="77"/>
        <end position="99"/>
    </location>
</feature>
<gene>
    <name evidence="3" type="ORF">M0R45_031261</name>
</gene>
<accession>A0AAW1WHU2</accession>
<keyword evidence="1" id="KW-1133">Transmembrane helix</keyword>
<dbReference type="InterPro" id="IPR005135">
    <property type="entry name" value="Endo/exonuclease/phosphatase"/>
</dbReference>
<keyword evidence="1" id="KW-0472">Membrane</keyword>
<evidence type="ECO:0000259" key="2">
    <source>
        <dbReference type="Pfam" id="PF03372"/>
    </source>
</evidence>
<dbReference type="SUPFAM" id="SSF56219">
    <property type="entry name" value="DNase I-like"/>
    <property type="match status" value="1"/>
</dbReference>
<reference evidence="3 4" key="1">
    <citation type="journal article" date="2023" name="G3 (Bethesda)">
        <title>A chromosome-length genome assembly and annotation of blackberry (Rubus argutus, cv. 'Hillquist').</title>
        <authorList>
            <person name="Bruna T."/>
            <person name="Aryal R."/>
            <person name="Dudchenko O."/>
            <person name="Sargent D.J."/>
            <person name="Mead D."/>
            <person name="Buti M."/>
            <person name="Cavallini A."/>
            <person name="Hytonen T."/>
            <person name="Andres J."/>
            <person name="Pham M."/>
            <person name="Weisz D."/>
            <person name="Mascagni F."/>
            <person name="Usai G."/>
            <person name="Natali L."/>
            <person name="Bassil N."/>
            <person name="Fernandez G.E."/>
            <person name="Lomsadze A."/>
            <person name="Armour M."/>
            <person name="Olukolu B."/>
            <person name="Poorten T."/>
            <person name="Britton C."/>
            <person name="Davik J."/>
            <person name="Ashrafi H."/>
            <person name="Aiden E.L."/>
            <person name="Borodovsky M."/>
            <person name="Worthington M."/>
        </authorList>
    </citation>
    <scope>NUCLEOTIDE SEQUENCE [LARGE SCALE GENOMIC DNA]</scope>
    <source>
        <strain evidence="3">PI 553951</strain>
    </source>
</reference>
<dbReference type="Gene3D" id="3.60.10.10">
    <property type="entry name" value="Endonuclease/exonuclease/phosphatase"/>
    <property type="match status" value="1"/>
</dbReference>
<feature type="domain" description="Endonuclease/exonuclease/phosphatase" evidence="2">
    <location>
        <begin position="5"/>
        <end position="231"/>
    </location>
</feature>
<evidence type="ECO:0000256" key="1">
    <source>
        <dbReference type="SAM" id="Phobius"/>
    </source>
</evidence>
<dbReference type="Proteomes" id="UP001457282">
    <property type="component" value="Unassembled WGS sequence"/>
</dbReference>
<proteinExistence type="predicted"/>
<dbReference type="PANTHER" id="PTHR33710">
    <property type="entry name" value="BNAC02G09200D PROTEIN"/>
    <property type="match status" value="1"/>
</dbReference>
<evidence type="ECO:0000313" key="4">
    <source>
        <dbReference type="Proteomes" id="UP001457282"/>
    </source>
</evidence>
<sequence>MKLLCWNVRGMGGIRRSRTFRDLKDFILVHKPEVVFLIEMKMISYQMGELKTGSGMEGILCVPRNDENGGASGGLCLLWLVGIGVSFISSSFFYIDVLVKWEDGLDCRLTGFYGEPVARQRHLSWELLKQLAVEREGPWLCCGDFNEILSVSEKIGPALRSQCQIDDFRRTVEECGLYEFAFTVYEFTWDNRREGVTNVKARIDRGFGNLALIQKWGGFTIHHLVTIASDHCPLLIESDSPFNGNGGRVLGKRRFMFEEMWTTEVECG</sequence>
<keyword evidence="1" id="KW-0812">Transmembrane</keyword>
<dbReference type="AlphaFoldDB" id="A0AAW1WHU2"/>
<protein>
    <recommendedName>
        <fullName evidence="2">Endonuclease/exonuclease/phosphatase domain-containing protein</fullName>
    </recommendedName>
</protein>
<evidence type="ECO:0000313" key="3">
    <source>
        <dbReference type="EMBL" id="KAK9922815.1"/>
    </source>
</evidence>